<name>A0A8I3A7C0_9AGAM</name>
<keyword evidence="2" id="KW-1185">Reference proteome</keyword>
<evidence type="ECO:0000313" key="1">
    <source>
        <dbReference type="EMBL" id="KAG6372846.1"/>
    </source>
</evidence>
<dbReference type="OrthoDB" id="3005622at2759"/>
<proteinExistence type="predicted"/>
<dbReference type="Proteomes" id="UP000683000">
    <property type="component" value="Unassembled WGS sequence"/>
</dbReference>
<dbReference type="EMBL" id="JAGFBS010000025">
    <property type="protein sequence ID" value="KAG6372846.1"/>
    <property type="molecule type" value="Genomic_DNA"/>
</dbReference>
<reference evidence="1" key="1">
    <citation type="submission" date="2021-03" db="EMBL/GenBank/DDBJ databases">
        <title>Evolutionary innovations through gain and loss of genes in the ectomycorrhizal Boletales.</title>
        <authorList>
            <person name="Wu G."/>
            <person name="Miyauchi S."/>
            <person name="Morin E."/>
            <person name="Yang Z.-L."/>
            <person name="Xu J."/>
            <person name="Martin F.M."/>
        </authorList>
    </citation>
    <scope>NUCLEOTIDE SEQUENCE</scope>
    <source>
        <strain evidence="1">BR01</strain>
    </source>
</reference>
<sequence>MSASISTMLLSSIWTVFETKLRLKTMLGGNHQMNLNYNGSLLTGSSARVIKHGCSLATSSIVGAHDGKNLGQYFVSLCKQAGILSAKNPKLFCVTTNNTSNNDTMCNYIESSLHSNGIYSFDLDQHRLHVWHTLSTSLSLTS</sequence>
<protein>
    <submittedName>
        <fullName evidence="1">Uncharacterized protein</fullName>
    </submittedName>
</protein>
<organism evidence="1 2">
    <name type="scientific">Boletus reticuloceps</name>
    <dbReference type="NCBI Taxonomy" id="495285"/>
    <lineage>
        <taxon>Eukaryota</taxon>
        <taxon>Fungi</taxon>
        <taxon>Dikarya</taxon>
        <taxon>Basidiomycota</taxon>
        <taxon>Agaricomycotina</taxon>
        <taxon>Agaricomycetes</taxon>
        <taxon>Agaricomycetidae</taxon>
        <taxon>Boletales</taxon>
        <taxon>Boletineae</taxon>
        <taxon>Boletaceae</taxon>
        <taxon>Boletoideae</taxon>
        <taxon>Boletus</taxon>
    </lineage>
</organism>
<dbReference type="AlphaFoldDB" id="A0A8I3A7C0"/>
<comment type="caution">
    <text evidence="1">The sequence shown here is derived from an EMBL/GenBank/DDBJ whole genome shotgun (WGS) entry which is preliminary data.</text>
</comment>
<gene>
    <name evidence="1" type="ORF">JVT61DRAFT_7275</name>
</gene>
<accession>A0A8I3A7C0</accession>
<evidence type="ECO:0000313" key="2">
    <source>
        <dbReference type="Proteomes" id="UP000683000"/>
    </source>
</evidence>